<dbReference type="PANTHER" id="PTHR31438">
    <property type="entry name" value="LYSINE N-ACYLTRANSFERASE C17G9.06C-RELATED"/>
    <property type="match status" value="1"/>
</dbReference>
<evidence type="ECO:0000313" key="3">
    <source>
        <dbReference type="EMBL" id="AOO82364.1"/>
    </source>
</evidence>
<dbReference type="KEGG" id="bvv:BHK69_19675"/>
<dbReference type="SMART" id="SM01006">
    <property type="entry name" value="AlcB"/>
    <property type="match status" value="1"/>
</dbReference>
<evidence type="ECO:0000259" key="2">
    <source>
        <dbReference type="SMART" id="SM01006"/>
    </source>
</evidence>
<dbReference type="Pfam" id="PF13523">
    <property type="entry name" value="Acetyltransf_8"/>
    <property type="match status" value="1"/>
</dbReference>
<accession>A0A1D7U4S1</accession>
<dbReference type="Gene3D" id="3.40.630.30">
    <property type="match status" value="1"/>
</dbReference>
<dbReference type="EMBL" id="CP017147">
    <property type="protein sequence ID" value="AOO82364.1"/>
    <property type="molecule type" value="Genomic_DNA"/>
</dbReference>
<dbReference type="SUPFAM" id="SSF55729">
    <property type="entry name" value="Acyl-CoA N-acyltransferases (Nat)"/>
    <property type="match status" value="1"/>
</dbReference>
<dbReference type="InterPro" id="IPR016181">
    <property type="entry name" value="Acyl_CoA_acyltransferase"/>
</dbReference>
<dbReference type="Proteomes" id="UP000094969">
    <property type="component" value="Chromosome"/>
</dbReference>
<protein>
    <recommendedName>
        <fullName evidence="2">Acyltransferase MbtK/IucB-like conserved domain-containing protein</fullName>
    </recommendedName>
</protein>
<gene>
    <name evidence="3" type="ORF">BHK69_19675</name>
</gene>
<dbReference type="GO" id="GO:0016410">
    <property type="term" value="F:N-acyltransferase activity"/>
    <property type="evidence" value="ECO:0007669"/>
    <property type="project" value="TreeGrafter"/>
</dbReference>
<feature type="domain" description="Acyltransferase MbtK/IucB-like conserved" evidence="2">
    <location>
        <begin position="192"/>
        <end position="239"/>
    </location>
</feature>
<comment type="pathway">
    <text evidence="1">Siderophore biosynthesis.</text>
</comment>
<name>A0A1D7U4S1_9HYPH</name>
<dbReference type="OrthoDB" id="9087497at2"/>
<reference evidence="3 4" key="1">
    <citation type="journal article" date="2015" name="Antonie Van Leeuwenhoek">
        <title>Bosea vaviloviae sp. nov., a new species of slow-growing rhizobia isolated from nodules of the relict species Vavilovia formosa (Stev.) Fed.</title>
        <authorList>
            <person name="Safronova V.I."/>
            <person name="Kuznetsova I.G."/>
            <person name="Sazanova A.L."/>
            <person name="Kimeklis A.K."/>
            <person name="Belimov A.A."/>
            <person name="Andronov E.E."/>
            <person name="Pinaev A.G."/>
            <person name="Chizhevskaya E.P."/>
            <person name="Pukhaev A.R."/>
            <person name="Popov K.P."/>
            <person name="Willems A."/>
            <person name="Tikhonovich I.A."/>
        </authorList>
    </citation>
    <scope>NUCLEOTIDE SEQUENCE [LARGE SCALE GENOMIC DNA]</scope>
    <source>
        <strain evidence="3 4">Vaf18</strain>
    </source>
</reference>
<evidence type="ECO:0000256" key="1">
    <source>
        <dbReference type="ARBA" id="ARBA00004924"/>
    </source>
</evidence>
<dbReference type="PANTHER" id="PTHR31438:SF1">
    <property type="entry name" value="LYSINE N-ACYLTRANSFERASE C17G9.06C-RELATED"/>
    <property type="match status" value="1"/>
</dbReference>
<sequence>MTIAPRIDTAAVTPLTKRATSRHFPARGESALVIEASDSADGVLFTGGVERGIEARLTTAVDAASGRLEVTRPDGDHPADADALAALIEAAFQSAPSLSRLELPGYARKPAIVGLSVETGRAADGLDCAVIARSVFQQLPLLWRQAGAHAAYPAIRSSLGPAERLPVLRPAQPNGVIYRRWMPHLGMTLSLRTIDRRRDLDLFHHWMNQPRVAFFWELAQSREELDRYLAEQEADPHLFGVIGSFDDEPVGYFEFYWAKEDRLGPHYEVEDFDRGWHGLIGNPRHLGRAKTLAWFRSLTHYLFLDEPRTQRIVGEPRASHHKMLSYCADVAYDKVKEFDFPHKRAALVCCERERFFREIAL</sequence>
<organism evidence="3 4">
    <name type="scientific">Bosea vaviloviae</name>
    <dbReference type="NCBI Taxonomy" id="1526658"/>
    <lineage>
        <taxon>Bacteria</taxon>
        <taxon>Pseudomonadati</taxon>
        <taxon>Pseudomonadota</taxon>
        <taxon>Alphaproteobacteria</taxon>
        <taxon>Hyphomicrobiales</taxon>
        <taxon>Boseaceae</taxon>
        <taxon>Bosea</taxon>
    </lineage>
</organism>
<dbReference type="AlphaFoldDB" id="A0A1D7U4S1"/>
<keyword evidence="4" id="KW-1185">Reference proteome</keyword>
<dbReference type="GO" id="GO:0019290">
    <property type="term" value="P:siderophore biosynthetic process"/>
    <property type="evidence" value="ECO:0007669"/>
    <property type="project" value="InterPro"/>
</dbReference>
<proteinExistence type="predicted"/>
<evidence type="ECO:0000313" key="4">
    <source>
        <dbReference type="Proteomes" id="UP000094969"/>
    </source>
</evidence>
<dbReference type="RefSeq" id="WP_069691573.1">
    <property type="nucleotide sequence ID" value="NZ_CP017147.1"/>
</dbReference>
<dbReference type="STRING" id="1526658.BHK69_19675"/>
<dbReference type="InterPro" id="IPR019432">
    <property type="entry name" value="Acyltransferase_MbtK/IucB-like"/>
</dbReference>